<accession>A0A485KQG7</accession>
<dbReference type="EMBL" id="VJMH01005211">
    <property type="protein sequence ID" value="KAF0698917.1"/>
    <property type="molecule type" value="Genomic_DNA"/>
</dbReference>
<proteinExistence type="predicted"/>
<evidence type="ECO:0000313" key="3">
    <source>
        <dbReference type="Proteomes" id="UP000332933"/>
    </source>
</evidence>
<dbReference type="OrthoDB" id="67959at2759"/>
<reference evidence="1" key="2">
    <citation type="submission" date="2019-06" db="EMBL/GenBank/DDBJ databases">
        <title>Genomics analysis of Aphanomyces spp. identifies a new class of oomycete effector associated with host adaptation.</title>
        <authorList>
            <person name="Gaulin E."/>
        </authorList>
    </citation>
    <scope>NUCLEOTIDE SEQUENCE</scope>
    <source>
        <strain evidence="1">CBS 578.67</strain>
    </source>
</reference>
<reference evidence="2 3" key="1">
    <citation type="submission" date="2019-03" db="EMBL/GenBank/DDBJ databases">
        <authorList>
            <person name="Gaulin E."/>
            <person name="Dumas B."/>
        </authorList>
    </citation>
    <scope>NUCLEOTIDE SEQUENCE [LARGE SCALE GENOMIC DNA]</scope>
    <source>
        <strain evidence="2">CBS 568.67</strain>
    </source>
</reference>
<evidence type="ECO:0000313" key="2">
    <source>
        <dbReference type="EMBL" id="VFT87355.1"/>
    </source>
</evidence>
<organism evidence="2 3">
    <name type="scientific">Aphanomyces stellatus</name>
    <dbReference type="NCBI Taxonomy" id="120398"/>
    <lineage>
        <taxon>Eukaryota</taxon>
        <taxon>Sar</taxon>
        <taxon>Stramenopiles</taxon>
        <taxon>Oomycota</taxon>
        <taxon>Saprolegniomycetes</taxon>
        <taxon>Saprolegniales</taxon>
        <taxon>Verrucalvaceae</taxon>
        <taxon>Aphanomyces</taxon>
    </lineage>
</organism>
<sequence length="136" mass="15933">MVDSTSADMMQCKYVYKHCSNPRTYKRDGALHRLCEFHRNKANALQKVYATKRRRELRELRRQVMNHQTSSSTDGFKMEEVTPVKVECYEDSHVKVEDSTSPWFESVASLDSLEWLSDTTTDTLSDEEYAYLSEVF</sequence>
<keyword evidence="3" id="KW-1185">Reference proteome</keyword>
<evidence type="ECO:0000313" key="1">
    <source>
        <dbReference type="EMBL" id="KAF0698917.1"/>
    </source>
</evidence>
<dbReference type="EMBL" id="CAADRA010005232">
    <property type="protein sequence ID" value="VFT87355.1"/>
    <property type="molecule type" value="Genomic_DNA"/>
</dbReference>
<dbReference type="Proteomes" id="UP000332933">
    <property type="component" value="Unassembled WGS sequence"/>
</dbReference>
<protein>
    <submittedName>
        <fullName evidence="2">Aste57867_10481 protein</fullName>
    </submittedName>
</protein>
<dbReference type="AlphaFoldDB" id="A0A485KQG7"/>
<gene>
    <name evidence="2" type="primary">Aste57867_10481</name>
    <name evidence="1" type="ORF">As57867_010441</name>
    <name evidence="2" type="ORF">ASTE57867_10481</name>
</gene>
<name>A0A485KQG7_9STRA</name>